<dbReference type="InterPro" id="IPR024079">
    <property type="entry name" value="MetalloPept_cat_dom_sf"/>
</dbReference>
<organism evidence="2 3">
    <name type="scientific">Cylindrotheca closterium</name>
    <dbReference type="NCBI Taxonomy" id="2856"/>
    <lineage>
        <taxon>Eukaryota</taxon>
        <taxon>Sar</taxon>
        <taxon>Stramenopiles</taxon>
        <taxon>Ochrophyta</taxon>
        <taxon>Bacillariophyta</taxon>
        <taxon>Bacillariophyceae</taxon>
        <taxon>Bacillariophycidae</taxon>
        <taxon>Bacillariales</taxon>
        <taxon>Bacillariaceae</taxon>
        <taxon>Cylindrotheca</taxon>
    </lineage>
</organism>
<feature type="region of interest" description="Disordered" evidence="1">
    <location>
        <begin position="225"/>
        <end position="294"/>
    </location>
</feature>
<feature type="compositionally biased region" description="Basic and acidic residues" evidence="1">
    <location>
        <begin position="259"/>
        <end position="294"/>
    </location>
</feature>
<keyword evidence="3" id="KW-1185">Reference proteome</keyword>
<comment type="caution">
    <text evidence="2">The sequence shown here is derived from an EMBL/GenBank/DDBJ whole genome shotgun (WGS) entry which is preliminary data.</text>
</comment>
<protein>
    <recommendedName>
        <fullName evidence="4">Peptidase M10 metallopeptidase domain-containing protein</fullName>
    </recommendedName>
</protein>
<name>A0AAD2G8F1_9STRA</name>
<accession>A0AAD2G8F1</accession>
<gene>
    <name evidence="2" type="ORF">CYCCA115_LOCUS21838</name>
</gene>
<evidence type="ECO:0000313" key="2">
    <source>
        <dbReference type="EMBL" id="CAJ1966255.1"/>
    </source>
</evidence>
<dbReference type="SUPFAM" id="SSF55486">
    <property type="entry name" value="Metalloproteases ('zincins'), catalytic domain"/>
    <property type="match status" value="1"/>
</dbReference>
<sequence length="359" mass="41090">MQVSDRTKHCLALTLLAGLASYVIWHFAGRPEVDIGTDFSGIWADLWNEGPELSDNTTYYWRTGGRGGLTLDLLNLLDDTWQGEYDIAANDWEQGDPDVLTLRSEKGVSNMPCTMAFGVMKICNENYGDTGWLGINEIIIGGSNQRTIESSLAKMNDYYLGRASLEERRYTMCHELGHGFGLPHTDENFNNRDLGNCMDYTNRPRNNLLPGRDNFLRLQEMYGLPNQRPLDPVSPNDQPVTPNMFDPNNRPQAEENAPGEDKKEKKENKEDRNLRSRTVEEPSEGQQEHSELPRHLAREYKKAMAELEHHMQMQQLESDEVQGSGWRRLEDHSHGAEFVRRLGQDHHIKVQMLYASPQN</sequence>
<reference evidence="2" key="1">
    <citation type="submission" date="2023-08" db="EMBL/GenBank/DDBJ databases">
        <authorList>
            <person name="Audoor S."/>
            <person name="Bilcke G."/>
        </authorList>
    </citation>
    <scope>NUCLEOTIDE SEQUENCE</scope>
</reference>
<evidence type="ECO:0000256" key="1">
    <source>
        <dbReference type="SAM" id="MobiDB-lite"/>
    </source>
</evidence>
<evidence type="ECO:0000313" key="3">
    <source>
        <dbReference type="Proteomes" id="UP001295423"/>
    </source>
</evidence>
<dbReference type="GO" id="GO:0008237">
    <property type="term" value="F:metallopeptidase activity"/>
    <property type="evidence" value="ECO:0007669"/>
    <property type="project" value="InterPro"/>
</dbReference>
<dbReference type="AlphaFoldDB" id="A0AAD2G8F1"/>
<proteinExistence type="predicted"/>
<dbReference type="EMBL" id="CAKOGP040002269">
    <property type="protein sequence ID" value="CAJ1966255.1"/>
    <property type="molecule type" value="Genomic_DNA"/>
</dbReference>
<evidence type="ECO:0008006" key="4">
    <source>
        <dbReference type="Google" id="ProtNLM"/>
    </source>
</evidence>
<dbReference type="Gene3D" id="3.40.390.10">
    <property type="entry name" value="Collagenase (Catalytic Domain)"/>
    <property type="match status" value="1"/>
</dbReference>
<dbReference type="Proteomes" id="UP001295423">
    <property type="component" value="Unassembled WGS sequence"/>
</dbReference>